<dbReference type="EMBL" id="KQ964530">
    <property type="protein sequence ID" value="KXN69588.1"/>
    <property type="molecule type" value="Genomic_DNA"/>
</dbReference>
<sequence>MNDDAEPWNLLIIDVLLAIPQNATEQAYYGPYNTILTREFTLEDRFIVAPQTHPNSREAVDFLIEYLIMVDHRAVLIVEIKRENIFQYESSRIQADLQIQDRFFSLHNDSLLSETIGVSIFGRFCRVYRYTRETQTITSDSGNGIHPDRWNINLYTQQGRAQLANIFEQVRQRVAQELQ</sequence>
<name>A0A137P3L6_CONC2</name>
<dbReference type="AlphaFoldDB" id="A0A137P3L6"/>
<gene>
    <name evidence="1" type="ORF">CONCODRAFT_165663</name>
</gene>
<protein>
    <submittedName>
        <fullName evidence="1">Uncharacterized protein</fullName>
    </submittedName>
</protein>
<proteinExistence type="predicted"/>
<keyword evidence="2" id="KW-1185">Reference proteome</keyword>
<evidence type="ECO:0000313" key="2">
    <source>
        <dbReference type="Proteomes" id="UP000070444"/>
    </source>
</evidence>
<evidence type="ECO:0000313" key="1">
    <source>
        <dbReference type="EMBL" id="KXN69588.1"/>
    </source>
</evidence>
<dbReference type="Proteomes" id="UP000070444">
    <property type="component" value="Unassembled WGS sequence"/>
</dbReference>
<accession>A0A137P3L6</accession>
<dbReference type="OrthoDB" id="2342808at2759"/>
<organism evidence="1 2">
    <name type="scientific">Conidiobolus coronatus (strain ATCC 28846 / CBS 209.66 / NRRL 28638)</name>
    <name type="common">Delacroixia coronata</name>
    <dbReference type="NCBI Taxonomy" id="796925"/>
    <lineage>
        <taxon>Eukaryota</taxon>
        <taxon>Fungi</taxon>
        <taxon>Fungi incertae sedis</taxon>
        <taxon>Zoopagomycota</taxon>
        <taxon>Entomophthoromycotina</taxon>
        <taxon>Entomophthoromycetes</taxon>
        <taxon>Entomophthorales</taxon>
        <taxon>Ancylistaceae</taxon>
        <taxon>Conidiobolus</taxon>
    </lineage>
</organism>
<reference evidence="1 2" key="1">
    <citation type="journal article" date="2015" name="Genome Biol. Evol.">
        <title>Phylogenomic analyses indicate that early fungi evolved digesting cell walls of algal ancestors of land plants.</title>
        <authorList>
            <person name="Chang Y."/>
            <person name="Wang S."/>
            <person name="Sekimoto S."/>
            <person name="Aerts A.L."/>
            <person name="Choi C."/>
            <person name="Clum A."/>
            <person name="LaButti K.M."/>
            <person name="Lindquist E.A."/>
            <person name="Yee Ngan C."/>
            <person name="Ohm R.A."/>
            <person name="Salamov A.A."/>
            <person name="Grigoriev I.V."/>
            <person name="Spatafora J.W."/>
            <person name="Berbee M.L."/>
        </authorList>
    </citation>
    <scope>NUCLEOTIDE SEQUENCE [LARGE SCALE GENOMIC DNA]</scope>
    <source>
        <strain evidence="1 2">NRRL 28638</strain>
    </source>
</reference>